<keyword evidence="5" id="KW-1185">Reference proteome</keyword>
<dbReference type="PANTHER" id="PTHR20858">
    <property type="entry name" value="PHOSPHOMETHYLPYRIMIDINE KINASE"/>
    <property type="match status" value="1"/>
</dbReference>
<organism evidence="4 5">
    <name type="scientific">Aquimarina mytili</name>
    <dbReference type="NCBI Taxonomy" id="874423"/>
    <lineage>
        <taxon>Bacteria</taxon>
        <taxon>Pseudomonadati</taxon>
        <taxon>Bacteroidota</taxon>
        <taxon>Flavobacteriia</taxon>
        <taxon>Flavobacteriales</taxon>
        <taxon>Flavobacteriaceae</taxon>
        <taxon>Aquimarina</taxon>
    </lineage>
</organism>
<dbReference type="PANTHER" id="PTHR20858:SF17">
    <property type="entry name" value="HYDROXYMETHYLPYRIMIDINE_PHOSPHOMETHYLPYRIMIDINE KINASE THI20-RELATED"/>
    <property type="match status" value="1"/>
</dbReference>
<reference evidence="4" key="1">
    <citation type="submission" date="2021-01" db="EMBL/GenBank/DDBJ databases">
        <authorList>
            <person name="Zhong Y.L."/>
        </authorList>
    </citation>
    <scope>NUCLEOTIDE SEQUENCE</scope>
    <source>
        <strain evidence="4">KCTC 23302</strain>
    </source>
</reference>
<dbReference type="InterPro" id="IPR004399">
    <property type="entry name" value="HMP/HMP-P_kinase_dom"/>
</dbReference>
<dbReference type="InterPro" id="IPR029056">
    <property type="entry name" value="Ribokinase-like"/>
</dbReference>
<dbReference type="Pfam" id="PF08543">
    <property type="entry name" value="Phos_pyr_kin"/>
    <property type="match status" value="1"/>
</dbReference>
<dbReference type="AlphaFoldDB" id="A0A937D498"/>
<gene>
    <name evidence="4" type="ORF">JJQ60_00355</name>
</gene>
<comment type="caution">
    <text evidence="4">The sequence shown here is derived from an EMBL/GenBank/DDBJ whole genome shotgun (WGS) entry which is preliminary data.</text>
</comment>
<feature type="domain" description="Pyridoxamine kinase/Phosphomethylpyrimidine kinase" evidence="3">
    <location>
        <begin position="14"/>
        <end position="253"/>
    </location>
</feature>
<keyword evidence="4" id="KW-0808">Transferase</keyword>
<dbReference type="RefSeq" id="WP_201915950.1">
    <property type="nucleotide sequence ID" value="NZ_BAABAX010000001.1"/>
</dbReference>
<keyword evidence="4" id="KW-0418">Kinase</keyword>
<dbReference type="EMBL" id="JAERQJ010000001">
    <property type="protein sequence ID" value="MBL0681954.1"/>
    <property type="molecule type" value="Genomic_DNA"/>
</dbReference>
<accession>A0A937D498</accession>
<evidence type="ECO:0000313" key="5">
    <source>
        <dbReference type="Proteomes" id="UP000651057"/>
    </source>
</evidence>
<dbReference type="GO" id="GO:0005829">
    <property type="term" value="C:cytosol"/>
    <property type="evidence" value="ECO:0007669"/>
    <property type="project" value="TreeGrafter"/>
</dbReference>
<dbReference type="SUPFAM" id="SSF53613">
    <property type="entry name" value="Ribokinase-like"/>
    <property type="match status" value="1"/>
</dbReference>
<comment type="pathway">
    <text evidence="1">Cofactor biosynthesis; thiamine diphosphate biosynthesis.</text>
</comment>
<dbReference type="GO" id="GO:0008902">
    <property type="term" value="F:hydroxymethylpyrimidine kinase activity"/>
    <property type="evidence" value="ECO:0007669"/>
    <property type="project" value="UniProtKB-EC"/>
</dbReference>
<dbReference type="EC" id="2.7.1.49" evidence="2"/>
<dbReference type="GO" id="GO:0009228">
    <property type="term" value="P:thiamine biosynthetic process"/>
    <property type="evidence" value="ECO:0007669"/>
    <property type="project" value="InterPro"/>
</dbReference>
<sequence>MKPRPNVLTIAGFDPSSGAGLSADIKTLESLKCYGLAVCTANTIQNDIEFKTCNWAEVEIIKNQIQILFDRFDIDFVKIGIIENWKVLNEIIDFLISRNENVKVVLDPILRSSSNFDFRNSNVSSSDLDFNRNGIENQFDEILNKIYLLTPNYQEIEQLYTDKTIVETIKHIISKTNLFLKGGHREEAKGKDELFTVTREHFKLNPKGKNSYEKHGSGCVLSSAIIANLALGFPLLKACYRGKRYTEKYLSSNKTLLGYHKM</sequence>
<evidence type="ECO:0000313" key="4">
    <source>
        <dbReference type="EMBL" id="MBL0681954.1"/>
    </source>
</evidence>
<evidence type="ECO:0000256" key="2">
    <source>
        <dbReference type="ARBA" id="ARBA00012135"/>
    </source>
</evidence>
<dbReference type="Proteomes" id="UP000651057">
    <property type="component" value="Unassembled WGS sequence"/>
</dbReference>
<name>A0A937D498_9FLAO</name>
<evidence type="ECO:0000259" key="3">
    <source>
        <dbReference type="Pfam" id="PF08543"/>
    </source>
</evidence>
<proteinExistence type="predicted"/>
<protein>
    <recommendedName>
        <fullName evidence="2">hydroxymethylpyrimidine kinase</fullName>
        <ecNumber evidence="2">2.7.1.49</ecNumber>
    </recommendedName>
</protein>
<evidence type="ECO:0000256" key="1">
    <source>
        <dbReference type="ARBA" id="ARBA00004948"/>
    </source>
</evidence>
<dbReference type="Gene3D" id="3.40.1190.20">
    <property type="match status" value="1"/>
</dbReference>
<dbReference type="CDD" id="cd01169">
    <property type="entry name" value="HMPP_kinase"/>
    <property type="match status" value="1"/>
</dbReference>
<dbReference type="GO" id="GO:0008972">
    <property type="term" value="F:phosphomethylpyrimidine kinase activity"/>
    <property type="evidence" value="ECO:0007669"/>
    <property type="project" value="InterPro"/>
</dbReference>
<dbReference type="InterPro" id="IPR013749">
    <property type="entry name" value="PM/HMP-P_kinase-1"/>
</dbReference>